<dbReference type="GeneID" id="106748878"/>
<feature type="compositionally biased region" description="Polar residues" evidence="1">
    <location>
        <begin position="147"/>
        <end position="162"/>
    </location>
</feature>
<accession>A0A6P3XYX1</accession>
<dbReference type="AlphaFoldDB" id="A0A6P3XYX1"/>
<feature type="compositionally biased region" description="Polar residues" evidence="1">
    <location>
        <begin position="393"/>
        <end position="412"/>
    </location>
</feature>
<feature type="non-terminal residue" evidence="3">
    <location>
        <position position="587"/>
    </location>
</feature>
<sequence>MGEPKPAVSPQPNGGVKQKPTSLNLAPAPGFYRNVNGRASLNDRHLQHVTALGGGRSAARVNKSASPGPAINNSEPGAAAATVQLPALPAVPSLSALPAAWSLSAELENLLEPPPPPAPAHHPATPARAGPEHHPNEQQQQQQHNNLRSSPINQLPTRSPSHNGHGFPLYTPPAPIPASGANKVRPAPNGLPQPAAPRRPHSIAAPPFHHGAGVQHPLGQLGGRAAAAPLPSASPAPPGAPPAPWGSAAAPGAPPGVPGVVQRRAHSVAGTPVSLPAGGGNNNAVNGQQEPRSNGPPSAAGVVPATRSAVPPQSLWNGQQPLPRRPHSIASTPVTAATGLPPATTATPTGVSASARTPGEPIQWGPSGMVLHQPIPRRAYASTLPHPQPPTPTSQGPCLSVLTNPGNSNTWTPGAALRTRPHSIASTPQGAPMPPASPSDSGYRSLPSAASDYQILKSPSRSQQQQQQQQQSAVRRLSLPSAQSLLRANAPRPSPTFHGLPFRPFTCGVSPNGNPIFLGCTHLHNSNSSSGSTGTRTSTPATSPATPLTTSQAIQQLLAQPRNGFKIMDDKVSLFIEILDTQERFAK</sequence>
<feature type="compositionally biased region" description="Low complexity" evidence="1">
    <location>
        <begin position="332"/>
        <end position="355"/>
    </location>
</feature>
<dbReference type="RefSeq" id="XP_014483282.1">
    <property type="nucleotide sequence ID" value="XM_014627796.1"/>
</dbReference>
<feature type="compositionally biased region" description="Low complexity" evidence="1">
    <location>
        <begin position="217"/>
        <end position="231"/>
    </location>
</feature>
<feature type="region of interest" description="Disordered" evidence="1">
    <location>
        <begin position="108"/>
        <end position="365"/>
    </location>
</feature>
<dbReference type="Proteomes" id="UP000515204">
    <property type="component" value="Unplaced"/>
</dbReference>
<feature type="region of interest" description="Disordered" evidence="1">
    <location>
        <begin position="1"/>
        <end position="29"/>
    </location>
</feature>
<dbReference type="OrthoDB" id="7790042at2759"/>
<evidence type="ECO:0000313" key="2">
    <source>
        <dbReference type="Proteomes" id="UP000515204"/>
    </source>
</evidence>
<evidence type="ECO:0000313" key="3">
    <source>
        <dbReference type="RefSeq" id="XP_014483282.1"/>
    </source>
</evidence>
<name>A0A6P3XYX1_DINQU</name>
<feature type="region of interest" description="Disordered" evidence="1">
    <location>
        <begin position="53"/>
        <end position="75"/>
    </location>
</feature>
<gene>
    <name evidence="3" type="primary">LOC106748878</name>
</gene>
<feature type="compositionally biased region" description="Pro residues" evidence="1">
    <location>
        <begin position="232"/>
        <end position="244"/>
    </location>
</feature>
<protein>
    <submittedName>
        <fullName evidence="3">Vegetative cell wall protein gp1-like</fullName>
    </submittedName>
</protein>
<keyword evidence="2" id="KW-1185">Reference proteome</keyword>
<reference evidence="3" key="1">
    <citation type="submission" date="2025-08" db="UniProtKB">
        <authorList>
            <consortium name="RefSeq"/>
        </authorList>
    </citation>
    <scope>IDENTIFICATION</scope>
</reference>
<organism evidence="2 3">
    <name type="scientific">Dinoponera quadriceps</name>
    <name type="common">South American ant</name>
    <dbReference type="NCBI Taxonomy" id="609295"/>
    <lineage>
        <taxon>Eukaryota</taxon>
        <taxon>Metazoa</taxon>
        <taxon>Ecdysozoa</taxon>
        <taxon>Arthropoda</taxon>
        <taxon>Hexapoda</taxon>
        <taxon>Insecta</taxon>
        <taxon>Pterygota</taxon>
        <taxon>Neoptera</taxon>
        <taxon>Endopterygota</taxon>
        <taxon>Hymenoptera</taxon>
        <taxon>Apocrita</taxon>
        <taxon>Aculeata</taxon>
        <taxon>Formicoidea</taxon>
        <taxon>Formicidae</taxon>
        <taxon>Ponerinae</taxon>
        <taxon>Ponerini</taxon>
        <taxon>Dinoponera</taxon>
    </lineage>
</organism>
<feature type="compositionally biased region" description="Low complexity" evidence="1">
    <location>
        <begin position="137"/>
        <end position="146"/>
    </location>
</feature>
<feature type="region of interest" description="Disordered" evidence="1">
    <location>
        <begin position="526"/>
        <end position="547"/>
    </location>
</feature>
<feature type="region of interest" description="Disordered" evidence="1">
    <location>
        <begin position="380"/>
        <end position="476"/>
    </location>
</feature>
<proteinExistence type="predicted"/>
<evidence type="ECO:0000256" key="1">
    <source>
        <dbReference type="SAM" id="MobiDB-lite"/>
    </source>
</evidence>
<dbReference type="KEGG" id="dqu:106748878"/>